<proteinExistence type="inferred from homology"/>
<reference evidence="5" key="1">
    <citation type="submission" date="2021-02" db="EMBL/GenBank/DDBJ databases">
        <authorList>
            <person name="Steward A R."/>
        </authorList>
    </citation>
    <scope>NUCLEOTIDE SEQUENCE</scope>
</reference>
<evidence type="ECO:0008006" key="7">
    <source>
        <dbReference type="Google" id="ProtNLM"/>
    </source>
</evidence>
<dbReference type="GO" id="GO:0016616">
    <property type="term" value="F:oxidoreductase activity, acting on the CH-OH group of donors, NAD or NADP as acceptor"/>
    <property type="evidence" value="ECO:0007669"/>
    <property type="project" value="TreeGrafter"/>
</dbReference>
<comment type="similarity">
    <text evidence="1 3">Belongs to the short-chain dehydrogenases/reductases (SDR) family.</text>
</comment>
<dbReference type="EMBL" id="CAJOBZ010000008">
    <property type="protein sequence ID" value="CAF4823314.1"/>
    <property type="molecule type" value="Genomic_DNA"/>
</dbReference>
<dbReference type="Gene3D" id="3.40.50.720">
    <property type="entry name" value="NAD(P)-binding Rossmann-like Domain"/>
    <property type="match status" value="1"/>
</dbReference>
<protein>
    <recommendedName>
        <fullName evidence="7">Alcohol dehydrogenase</fullName>
    </recommendedName>
</protein>
<dbReference type="GO" id="GO:0005737">
    <property type="term" value="C:cytoplasm"/>
    <property type="evidence" value="ECO:0007669"/>
    <property type="project" value="TreeGrafter"/>
</dbReference>
<dbReference type="EMBL" id="CAJOBZ010000008">
    <property type="protein sequence ID" value="CAF4823284.1"/>
    <property type="molecule type" value="Genomic_DNA"/>
</dbReference>
<dbReference type="Proteomes" id="UP000663880">
    <property type="component" value="Unassembled WGS sequence"/>
</dbReference>
<evidence type="ECO:0000256" key="2">
    <source>
        <dbReference type="ARBA" id="ARBA00023002"/>
    </source>
</evidence>
<name>A0A821QET9_9NEOP</name>
<evidence type="ECO:0000313" key="6">
    <source>
        <dbReference type="Proteomes" id="UP000663880"/>
    </source>
</evidence>
<gene>
    <name evidence="4" type="ORF">PMACD_LOCUS4749</name>
    <name evidence="5" type="ORF">PMACD_LOCUS4751</name>
</gene>
<dbReference type="SUPFAM" id="SSF51735">
    <property type="entry name" value="NAD(P)-binding Rossmann-fold domains"/>
    <property type="match status" value="1"/>
</dbReference>
<dbReference type="PANTHER" id="PTHR44229">
    <property type="entry name" value="15-HYDROXYPROSTAGLANDIN DEHYDROGENASE [NAD(+)]"/>
    <property type="match status" value="1"/>
</dbReference>
<dbReference type="InterPro" id="IPR036291">
    <property type="entry name" value="NAD(P)-bd_dom_sf"/>
</dbReference>
<dbReference type="OrthoDB" id="37659at2759"/>
<dbReference type="PANTHER" id="PTHR44229:SF8">
    <property type="entry name" value="ALCOHOL DEHYDROGENASE-RELATED"/>
    <property type="match status" value="1"/>
</dbReference>
<dbReference type="AlphaFoldDB" id="A0A821QET9"/>
<dbReference type="PRINTS" id="PR00081">
    <property type="entry name" value="GDHRDH"/>
</dbReference>
<evidence type="ECO:0000256" key="1">
    <source>
        <dbReference type="ARBA" id="ARBA00006484"/>
    </source>
</evidence>
<dbReference type="Pfam" id="PF00106">
    <property type="entry name" value="adh_short"/>
    <property type="match status" value="1"/>
</dbReference>
<keyword evidence="6" id="KW-1185">Reference proteome</keyword>
<dbReference type="InterPro" id="IPR002347">
    <property type="entry name" value="SDR_fam"/>
</dbReference>
<accession>A0A821QET9</accession>
<keyword evidence="2" id="KW-0560">Oxidoreductase</keyword>
<evidence type="ECO:0000313" key="4">
    <source>
        <dbReference type="EMBL" id="CAF4823284.1"/>
    </source>
</evidence>
<sequence length="251" mass="27975">MSREIKNKVILITGGATGIGYGAADRFLQNKALLVIILDIDEIQGNKSVNDLKYRYGENKAVFFKCDVTKDLEAVWDKLIATYNIDVLVNNAGIADEKDPKRLIDINLTALIQFSLKFMDQYRKDKLGDGGTIVNLSSIYGTFTDPYLPVYQATKFGVMAFTKSLGNQGNFKRTGVRVLALCPGLTKTKLTEVLITWDDNLNEEYAELLNNSPWQTVDKVSDAIIEIFEKAESGSGWVIDGGKPIREVDKF</sequence>
<dbReference type="PRINTS" id="PR00080">
    <property type="entry name" value="SDRFAMILY"/>
</dbReference>
<evidence type="ECO:0000256" key="3">
    <source>
        <dbReference type="RuleBase" id="RU000363"/>
    </source>
</evidence>
<organism evidence="5 6">
    <name type="scientific">Pieris macdunnoughi</name>
    <dbReference type="NCBI Taxonomy" id="345717"/>
    <lineage>
        <taxon>Eukaryota</taxon>
        <taxon>Metazoa</taxon>
        <taxon>Ecdysozoa</taxon>
        <taxon>Arthropoda</taxon>
        <taxon>Hexapoda</taxon>
        <taxon>Insecta</taxon>
        <taxon>Pterygota</taxon>
        <taxon>Neoptera</taxon>
        <taxon>Endopterygota</taxon>
        <taxon>Lepidoptera</taxon>
        <taxon>Glossata</taxon>
        <taxon>Ditrysia</taxon>
        <taxon>Papilionoidea</taxon>
        <taxon>Pieridae</taxon>
        <taxon>Pierinae</taxon>
        <taxon>Pieris</taxon>
    </lineage>
</organism>
<evidence type="ECO:0000313" key="5">
    <source>
        <dbReference type="EMBL" id="CAF4823314.1"/>
    </source>
</evidence>
<comment type="caution">
    <text evidence="5">The sequence shown here is derived from an EMBL/GenBank/DDBJ whole genome shotgun (WGS) entry which is preliminary data.</text>
</comment>